<dbReference type="Pfam" id="PF03033">
    <property type="entry name" value="Glyco_transf_28"/>
    <property type="match status" value="1"/>
</dbReference>
<dbReference type="InterPro" id="IPR050426">
    <property type="entry name" value="Glycosyltransferase_28"/>
</dbReference>
<dbReference type="PANTHER" id="PTHR48050">
    <property type="entry name" value="STEROL 3-BETA-GLUCOSYLTRANSFERASE"/>
    <property type="match status" value="1"/>
</dbReference>
<gene>
    <name evidence="3" type="ORF">FQ154_11255</name>
</gene>
<feature type="domain" description="Erythromycin biosynthesis protein CIII-like C-terminal" evidence="2">
    <location>
        <begin position="287"/>
        <end position="398"/>
    </location>
</feature>
<dbReference type="OrthoDB" id="3253247at2"/>
<feature type="domain" description="Glycosyltransferase family 28 N-terminal" evidence="1">
    <location>
        <begin position="3"/>
        <end position="138"/>
    </location>
</feature>
<protein>
    <submittedName>
        <fullName evidence="3">Glycosyltransferase family 1 protein</fullName>
    </submittedName>
</protein>
<dbReference type="EMBL" id="VOBL01000010">
    <property type="protein sequence ID" value="KAA0976436.1"/>
    <property type="molecule type" value="Genomic_DNA"/>
</dbReference>
<sequence>MRVLMITPGTKGDVAPMAGLGGRLQALGFEVAIAANAAYAPLITAAGCEHRELPGDMSHLVSPAAPGKKATAADLRWYMSELGDYMDLAASGTLAAAEHGADVILANAVAPYAYDVAEALGIPALGAHLQPTEASAAYPPMVLGTARSLGPVGNKLLGSLITAGKAPYDAPSARLRRTLGLGKKSRAVAERQRRKANSPVLHGISPAVLPRPTDWRSGLSLTGYWWPDTEPDWQPPAELVEFLADGPPPVFIGFGSSAALDMDFMLDTVRRAGMRAVLQGVEEFSAPDALGIGTVPHHWLFPQMAAVIHHAGAGTTAAGLRAGVPTVSVPIYTDQPFWAARIVSLGAGPQSVPYKELTTERLAAAITQATTTPEYGANARRLAAVLATEDGTAHVAAALRSAGKRT</sequence>
<dbReference type="CDD" id="cd03784">
    <property type="entry name" value="GT1_Gtf-like"/>
    <property type="match status" value="1"/>
</dbReference>
<dbReference type="AlphaFoldDB" id="A0A5B0ECN7"/>
<reference evidence="3 4" key="1">
    <citation type="submission" date="2019-07" db="EMBL/GenBank/DDBJ databases">
        <title>Analysis of the biochemical properties, biological activity and biotechnological potential of siderophores and biosurfactants produced by Antarctic psychrotolerant bacteria.</title>
        <authorList>
            <person name="Styczynski M."/>
            <person name="Krucon T."/>
            <person name="Decewicz P."/>
            <person name="Dziewit L."/>
        </authorList>
    </citation>
    <scope>NUCLEOTIDE SEQUENCE [LARGE SCALE GENOMIC DNA]</scope>
    <source>
        <strain evidence="3 4">ANT_H27</strain>
    </source>
</reference>
<dbReference type="GO" id="GO:0033072">
    <property type="term" value="P:vancomycin biosynthetic process"/>
    <property type="evidence" value="ECO:0007669"/>
    <property type="project" value="UniProtKB-ARBA"/>
</dbReference>
<dbReference type="Proteomes" id="UP000323856">
    <property type="component" value="Unassembled WGS sequence"/>
</dbReference>
<evidence type="ECO:0000313" key="4">
    <source>
        <dbReference type="Proteomes" id="UP000323856"/>
    </source>
</evidence>
<dbReference type="Pfam" id="PF06722">
    <property type="entry name" value="EryCIII-like_C"/>
    <property type="match status" value="1"/>
</dbReference>
<accession>A0A5B0ECN7</accession>
<keyword evidence="3" id="KW-0808">Transferase</keyword>
<dbReference type="InterPro" id="IPR002213">
    <property type="entry name" value="UDP_glucos_trans"/>
</dbReference>
<name>A0A5B0ECN7_9MICC</name>
<organism evidence="3 4">
    <name type="scientific">Paeniglutamicibacter gangotriensis</name>
    <dbReference type="NCBI Taxonomy" id="254787"/>
    <lineage>
        <taxon>Bacteria</taxon>
        <taxon>Bacillati</taxon>
        <taxon>Actinomycetota</taxon>
        <taxon>Actinomycetes</taxon>
        <taxon>Micrococcales</taxon>
        <taxon>Micrococcaceae</taxon>
        <taxon>Paeniglutamicibacter</taxon>
    </lineage>
</organism>
<dbReference type="FunFam" id="3.40.50.2000:FF:000009">
    <property type="entry name" value="Sterol 3-beta-glucosyltransferase UGT80A2"/>
    <property type="match status" value="1"/>
</dbReference>
<dbReference type="GO" id="GO:0016758">
    <property type="term" value="F:hexosyltransferase activity"/>
    <property type="evidence" value="ECO:0007669"/>
    <property type="project" value="InterPro"/>
</dbReference>
<proteinExistence type="predicted"/>
<dbReference type="GO" id="GO:0005975">
    <property type="term" value="P:carbohydrate metabolic process"/>
    <property type="evidence" value="ECO:0007669"/>
    <property type="project" value="InterPro"/>
</dbReference>
<dbReference type="PANTHER" id="PTHR48050:SF13">
    <property type="entry name" value="STEROL 3-BETA-GLUCOSYLTRANSFERASE UGT80A2"/>
    <property type="match status" value="1"/>
</dbReference>
<dbReference type="SUPFAM" id="SSF53756">
    <property type="entry name" value="UDP-Glycosyltransferase/glycogen phosphorylase"/>
    <property type="match status" value="1"/>
</dbReference>
<dbReference type="InterPro" id="IPR010610">
    <property type="entry name" value="EryCIII-like_C"/>
</dbReference>
<dbReference type="InterPro" id="IPR004276">
    <property type="entry name" value="GlycoTrans_28_N"/>
</dbReference>
<evidence type="ECO:0000313" key="3">
    <source>
        <dbReference type="EMBL" id="KAA0976436.1"/>
    </source>
</evidence>
<comment type="caution">
    <text evidence="3">The sequence shown here is derived from an EMBL/GenBank/DDBJ whole genome shotgun (WGS) entry which is preliminary data.</text>
</comment>
<dbReference type="Gene3D" id="3.40.50.2000">
    <property type="entry name" value="Glycogen Phosphorylase B"/>
    <property type="match status" value="2"/>
</dbReference>
<evidence type="ECO:0000259" key="2">
    <source>
        <dbReference type="Pfam" id="PF06722"/>
    </source>
</evidence>
<evidence type="ECO:0000259" key="1">
    <source>
        <dbReference type="Pfam" id="PF03033"/>
    </source>
</evidence>
<dbReference type="GO" id="GO:0008194">
    <property type="term" value="F:UDP-glycosyltransferase activity"/>
    <property type="evidence" value="ECO:0007669"/>
    <property type="project" value="InterPro"/>
</dbReference>